<keyword evidence="2" id="KW-1185">Reference proteome</keyword>
<evidence type="ECO:0000313" key="1">
    <source>
        <dbReference type="EMBL" id="CRG86359.1"/>
    </source>
</evidence>
<dbReference type="EMBL" id="CVMT01000002">
    <property type="protein sequence ID" value="CRG86359.1"/>
    <property type="molecule type" value="Genomic_DNA"/>
</dbReference>
<gene>
    <name evidence="1" type="ORF">PISL3812_03364</name>
</gene>
<reference evidence="1 2" key="1">
    <citation type="submission" date="2015-04" db="EMBL/GenBank/DDBJ databases">
        <authorList>
            <person name="Syromyatnikov M.Y."/>
            <person name="Popov V.N."/>
        </authorList>
    </citation>
    <scope>NUCLEOTIDE SEQUENCE [LARGE SCALE GENOMIC DNA]</scope>
    <source>
        <strain evidence="1">WF-38-12</strain>
    </source>
</reference>
<protein>
    <submittedName>
        <fullName evidence="1">Uncharacterized protein</fullName>
    </submittedName>
</protein>
<accession>A0A0U1LSJ2</accession>
<evidence type="ECO:0000313" key="2">
    <source>
        <dbReference type="Proteomes" id="UP000054383"/>
    </source>
</evidence>
<proteinExistence type="predicted"/>
<sequence>MSPVDQEVVRVSLDKQHNLLKQEIHGKIRIVDPWEVTKCSKDRFKMTLDTLRSPNDVPYTHSPKILAFYTTENVIKTECLKSLLRQIVDLKYPGLGCKFEERFFQTPKSEDLVGRQPFSPYGQLGNLCRIEEVFHNIKEAMNPRNGGFDLKDYLAVFILSIESDIDDKRDGPPDAIPHDQPNMMIYECFSGQYLAGVGRGPGVQKDLLAIAKEHGFKDKDGLAGNIEYGSVLSSKFSGPPPIDPKDWHGTVSDHPRSYYFNELCDEMLFAVKEKFSSGEINFHLPDKDDVLLG</sequence>
<dbReference type="AlphaFoldDB" id="A0A0U1LSJ2"/>
<organism evidence="1 2">
    <name type="scientific">Talaromyces islandicus</name>
    <name type="common">Penicillium islandicum</name>
    <dbReference type="NCBI Taxonomy" id="28573"/>
    <lineage>
        <taxon>Eukaryota</taxon>
        <taxon>Fungi</taxon>
        <taxon>Dikarya</taxon>
        <taxon>Ascomycota</taxon>
        <taxon>Pezizomycotina</taxon>
        <taxon>Eurotiomycetes</taxon>
        <taxon>Eurotiomycetidae</taxon>
        <taxon>Eurotiales</taxon>
        <taxon>Trichocomaceae</taxon>
        <taxon>Talaromyces</taxon>
        <taxon>Talaromyces sect. Islandici</taxon>
    </lineage>
</organism>
<dbReference type="Proteomes" id="UP000054383">
    <property type="component" value="Unassembled WGS sequence"/>
</dbReference>
<name>A0A0U1LSJ2_TALIS</name>
<dbReference type="OrthoDB" id="4524949at2759"/>